<keyword evidence="1" id="KW-0812">Transmembrane</keyword>
<feature type="transmembrane region" description="Helical" evidence="1">
    <location>
        <begin position="320"/>
        <end position="339"/>
    </location>
</feature>
<feature type="transmembrane region" description="Helical" evidence="1">
    <location>
        <begin position="351"/>
        <end position="369"/>
    </location>
</feature>
<name>A0A1F7YCH6_9BACT</name>
<keyword evidence="1" id="KW-0472">Membrane</keyword>
<dbReference type="AlphaFoldDB" id="A0A1F7YCH6"/>
<protein>
    <submittedName>
        <fullName evidence="2">Uncharacterized protein</fullName>
    </submittedName>
</protein>
<evidence type="ECO:0000313" key="3">
    <source>
        <dbReference type="Proteomes" id="UP000178851"/>
    </source>
</evidence>
<keyword evidence="1" id="KW-1133">Transmembrane helix</keyword>
<organism evidence="2 3">
    <name type="scientific">Candidatus Woesebacteria bacterium RIFCSPHIGHO2_01_FULL_39_28</name>
    <dbReference type="NCBI Taxonomy" id="1802496"/>
    <lineage>
        <taxon>Bacteria</taxon>
        <taxon>Candidatus Woeseibacteriota</taxon>
    </lineage>
</organism>
<sequence length="390" mass="45437">MTIQKIYIGGWFQRTTLHLTEIWDFLNRGKSNLDFPKEKLSEARASLSLSSVSRESGPLEYILVKTKKEIGYRIYEDGLIILEKDFESLKNDFEAIKDYYDNKLSKALSLIFSKGAPVPKELVNIKTILPYIVTVDDATKKETKQIFKDFSEEVYSTLTTKNIEVYHAPGIILINNLKDEKLVREVIESQIFFREFKSQLHRYLAIHRILWEKIRTIKERGEIKGNEVDSLRNELSVYQKTINLIGARIDQMPAYVKTRQKITNVEKIDDYLQPLFQFKFETLLDTHEYIKHLWGMTKNYLTSAIEIFSELQTKSTKNTISSLQLITTIGVVAGILTYLGKDTLPKFTSIGLIYFFLLMIMTWVINSIVSKFFKNKKYNIEGQDIEKDIK</sequence>
<dbReference type="EMBL" id="MGGI01000024">
    <property type="protein sequence ID" value="OGM25002.1"/>
    <property type="molecule type" value="Genomic_DNA"/>
</dbReference>
<gene>
    <name evidence="2" type="ORF">A2627_05040</name>
</gene>
<evidence type="ECO:0000256" key="1">
    <source>
        <dbReference type="SAM" id="Phobius"/>
    </source>
</evidence>
<accession>A0A1F7YCH6</accession>
<reference evidence="2 3" key="1">
    <citation type="journal article" date="2016" name="Nat. Commun.">
        <title>Thousands of microbial genomes shed light on interconnected biogeochemical processes in an aquifer system.</title>
        <authorList>
            <person name="Anantharaman K."/>
            <person name="Brown C.T."/>
            <person name="Hug L.A."/>
            <person name="Sharon I."/>
            <person name="Castelle C.J."/>
            <person name="Probst A.J."/>
            <person name="Thomas B.C."/>
            <person name="Singh A."/>
            <person name="Wilkins M.J."/>
            <person name="Karaoz U."/>
            <person name="Brodie E.L."/>
            <person name="Williams K.H."/>
            <person name="Hubbard S.S."/>
            <person name="Banfield J.F."/>
        </authorList>
    </citation>
    <scope>NUCLEOTIDE SEQUENCE [LARGE SCALE GENOMIC DNA]</scope>
</reference>
<dbReference type="Proteomes" id="UP000178851">
    <property type="component" value="Unassembled WGS sequence"/>
</dbReference>
<comment type="caution">
    <text evidence="2">The sequence shown here is derived from an EMBL/GenBank/DDBJ whole genome shotgun (WGS) entry which is preliminary data.</text>
</comment>
<proteinExistence type="predicted"/>
<evidence type="ECO:0000313" key="2">
    <source>
        <dbReference type="EMBL" id="OGM25002.1"/>
    </source>
</evidence>